<dbReference type="AlphaFoldDB" id="A0A3R6ASU9"/>
<evidence type="ECO:0000313" key="1">
    <source>
        <dbReference type="EMBL" id="RHC17410.1"/>
    </source>
</evidence>
<reference evidence="1 2" key="1">
    <citation type="submission" date="2018-08" db="EMBL/GenBank/DDBJ databases">
        <title>A genome reference for cultivated species of the human gut microbiota.</title>
        <authorList>
            <person name="Zou Y."/>
            <person name="Xue W."/>
            <person name="Luo G."/>
        </authorList>
    </citation>
    <scope>NUCLEOTIDE SEQUENCE [LARGE SCALE GENOMIC DNA]</scope>
    <source>
        <strain evidence="1 2">AM37-1AC</strain>
    </source>
</reference>
<accession>A0A3R6ASU9</accession>
<sequence length="345" mass="39293">METIMNQLFSPELIPDYMHAHPEYGVKRILTYTVYRFLSFAGKEDDTLAAYIKETLFPMEDALDFSLIDDYLALDPYFCPVPEEGSFDAFFLYTAISILENAFDEFALGDELAIIDDLILTKYPVLGSVALDDSDIRLDALIGSGAEFYAVLYLALTRYPSALGSLLPQFGAAYHDSYQFTGDDTALYDFMDEYFETKNCMLQPFFVELSNTLVDATLGYYKTDLETLLAAEVPGLLSGTASRFAVQKRFGALGLTRLPDHDTCLALLSESFRYAALYELRSNLFDYHLEEDRLVTADNWKDTIRFHFVQYQHIYEQALDGFYAAVLSRKLLRAEFSEELKKLGF</sequence>
<name>A0A3R6ASU9_9FIRM</name>
<protein>
    <submittedName>
        <fullName evidence="1">Uncharacterized protein</fullName>
    </submittedName>
</protein>
<organism evidence="1 2">
    <name type="scientific">Roseburia intestinalis</name>
    <dbReference type="NCBI Taxonomy" id="166486"/>
    <lineage>
        <taxon>Bacteria</taxon>
        <taxon>Bacillati</taxon>
        <taxon>Bacillota</taxon>
        <taxon>Clostridia</taxon>
        <taxon>Lachnospirales</taxon>
        <taxon>Lachnospiraceae</taxon>
        <taxon>Roseburia</taxon>
    </lineage>
</organism>
<dbReference type="Proteomes" id="UP000283513">
    <property type="component" value="Unassembled WGS sequence"/>
</dbReference>
<comment type="caution">
    <text evidence="1">The sequence shown here is derived from an EMBL/GenBank/DDBJ whole genome shotgun (WGS) entry which is preliminary data.</text>
</comment>
<evidence type="ECO:0000313" key="2">
    <source>
        <dbReference type="Proteomes" id="UP000283513"/>
    </source>
</evidence>
<dbReference type="EMBL" id="QSHO01000006">
    <property type="protein sequence ID" value="RHC17410.1"/>
    <property type="molecule type" value="Genomic_DNA"/>
</dbReference>
<proteinExistence type="predicted"/>
<gene>
    <name evidence="1" type="ORF">DW856_07950</name>
</gene>